<dbReference type="Pfam" id="PF24963">
    <property type="entry name" value="DUF7768"/>
    <property type="match status" value="1"/>
</dbReference>
<evidence type="ECO:0000313" key="3">
    <source>
        <dbReference type="Proteomes" id="UP000238916"/>
    </source>
</evidence>
<gene>
    <name evidence="2" type="ORF">SBF1_7900001</name>
</gene>
<evidence type="ECO:0000259" key="1">
    <source>
        <dbReference type="Pfam" id="PF24963"/>
    </source>
</evidence>
<evidence type="ECO:0000313" key="2">
    <source>
        <dbReference type="EMBL" id="SPF54689.1"/>
    </source>
</evidence>
<dbReference type="EMBL" id="OMOF01000768">
    <property type="protein sequence ID" value="SPF54689.1"/>
    <property type="molecule type" value="Genomic_DNA"/>
</dbReference>
<sequence length="104" mass="11825">MYVCSPLKGDLERNIRRANGYCRFAAYQGVVPLAPHVAFSQFLDDDIPEERELGMQMGLELLKHCQGVWVFGARISEGMAKEIAEAERRGIPIRYFSDKCEKLS</sequence>
<dbReference type="InterPro" id="IPR056670">
    <property type="entry name" value="DUF7768"/>
</dbReference>
<protein>
    <recommendedName>
        <fullName evidence="1">DUF7768 domain-containing protein</fullName>
    </recommendedName>
</protein>
<dbReference type="SUPFAM" id="SSF52309">
    <property type="entry name" value="N-(deoxy)ribosyltransferase-like"/>
    <property type="match status" value="1"/>
</dbReference>
<reference evidence="3" key="1">
    <citation type="submission" date="2018-02" db="EMBL/GenBank/DDBJ databases">
        <authorList>
            <person name="Hausmann B."/>
        </authorList>
    </citation>
    <scope>NUCLEOTIDE SEQUENCE [LARGE SCALE GENOMIC DNA]</scope>
    <source>
        <strain evidence="3">Peat soil MAG SbF1</strain>
    </source>
</reference>
<name>A0A2U3LS95_9FIRM</name>
<proteinExistence type="predicted"/>
<dbReference type="Gene3D" id="3.40.50.10400">
    <property type="entry name" value="Hypothetical protein PA1492"/>
    <property type="match status" value="1"/>
</dbReference>
<accession>A0A2U3LS95</accession>
<feature type="domain" description="DUF7768" evidence="1">
    <location>
        <begin position="2"/>
        <end position="96"/>
    </location>
</feature>
<dbReference type="AlphaFoldDB" id="A0A2U3LS95"/>
<organism evidence="2 3">
    <name type="scientific">Candidatus Desulfosporosinus infrequens</name>
    <dbReference type="NCBI Taxonomy" id="2043169"/>
    <lineage>
        <taxon>Bacteria</taxon>
        <taxon>Bacillati</taxon>
        <taxon>Bacillota</taxon>
        <taxon>Clostridia</taxon>
        <taxon>Eubacteriales</taxon>
        <taxon>Desulfitobacteriaceae</taxon>
        <taxon>Desulfosporosinus</taxon>
    </lineage>
</organism>
<dbReference type="Proteomes" id="UP000238916">
    <property type="component" value="Unassembled WGS sequence"/>
</dbReference>